<dbReference type="GO" id="GO:0016757">
    <property type="term" value="F:glycosyltransferase activity"/>
    <property type="evidence" value="ECO:0007669"/>
    <property type="project" value="UniProtKB-KW"/>
</dbReference>
<dbReference type="Pfam" id="PF00535">
    <property type="entry name" value="Glycos_transf_2"/>
    <property type="match status" value="1"/>
</dbReference>
<evidence type="ECO:0000256" key="4">
    <source>
        <dbReference type="ARBA" id="ARBA00022679"/>
    </source>
</evidence>
<proteinExistence type="predicted"/>
<keyword evidence="2" id="KW-1003">Cell membrane</keyword>
<dbReference type="Proteomes" id="UP000193420">
    <property type="component" value="Unassembled WGS sequence"/>
</dbReference>
<dbReference type="GO" id="GO:0005886">
    <property type="term" value="C:plasma membrane"/>
    <property type="evidence" value="ECO:0007669"/>
    <property type="project" value="UniProtKB-SubCell"/>
</dbReference>
<evidence type="ECO:0000256" key="2">
    <source>
        <dbReference type="ARBA" id="ARBA00022475"/>
    </source>
</evidence>
<keyword evidence="5" id="KW-0472">Membrane</keyword>
<accession>A0A1X7JTS0</accession>
<keyword evidence="8" id="KW-1185">Reference proteome</keyword>
<keyword evidence="4 7" id="KW-0808">Transferase</keyword>
<organism evidence="7 8">
    <name type="scientific">Arenibacter troitsensis</name>
    <dbReference type="NCBI Taxonomy" id="188872"/>
    <lineage>
        <taxon>Bacteria</taxon>
        <taxon>Pseudomonadati</taxon>
        <taxon>Bacteroidota</taxon>
        <taxon>Flavobacteriia</taxon>
        <taxon>Flavobacteriales</taxon>
        <taxon>Flavobacteriaceae</taxon>
        <taxon>Arenibacter</taxon>
    </lineage>
</organism>
<dbReference type="PANTHER" id="PTHR43646">
    <property type="entry name" value="GLYCOSYLTRANSFERASE"/>
    <property type="match status" value="1"/>
</dbReference>
<evidence type="ECO:0000259" key="6">
    <source>
        <dbReference type="Pfam" id="PF00535"/>
    </source>
</evidence>
<dbReference type="NCBIfam" id="TIGR04283">
    <property type="entry name" value="glyco_like_mftF"/>
    <property type="match status" value="1"/>
</dbReference>
<dbReference type="PANTHER" id="PTHR43646:SF2">
    <property type="entry name" value="GLYCOSYLTRANSFERASE 2-LIKE DOMAIN-CONTAINING PROTEIN"/>
    <property type="match status" value="1"/>
</dbReference>
<evidence type="ECO:0000256" key="5">
    <source>
        <dbReference type="ARBA" id="ARBA00023136"/>
    </source>
</evidence>
<dbReference type="OrthoDB" id="9810303at2"/>
<comment type="subcellular location">
    <subcellularLocation>
        <location evidence="1">Cell membrane</location>
    </subcellularLocation>
</comment>
<evidence type="ECO:0000313" key="7">
    <source>
        <dbReference type="EMBL" id="SMG31071.1"/>
    </source>
</evidence>
<dbReference type="RefSeq" id="WP_085498845.1">
    <property type="nucleotide sequence ID" value="NZ_FXAO01000004.1"/>
</dbReference>
<evidence type="ECO:0000256" key="1">
    <source>
        <dbReference type="ARBA" id="ARBA00004236"/>
    </source>
</evidence>
<evidence type="ECO:0000313" key="8">
    <source>
        <dbReference type="Proteomes" id="UP000193420"/>
    </source>
</evidence>
<dbReference type="CDD" id="cd02522">
    <property type="entry name" value="GT_2_like_a"/>
    <property type="match status" value="1"/>
</dbReference>
<keyword evidence="3" id="KW-0328">Glycosyltransferase</keyword>
<dbReference type="EMBL" id="FXAO01000004">
    <property type="protein sequence ID" value="SMG31071.1"/>
    <property type="molecule type" value="Genomic_DNA"/>
</dbReference>
<sequence length="235" mass="26834">MKWSKTITLSIIIPTLNEAAHIGNLLRYLKANSNPKNIREIIVVDGGSADGTPSLAKTLGARIVISDMGRAKQMNKGAELATGKVLYFLHADTYPPKDFDLYILKAIHQNILSGCFRMKFDTSKKFLQFFAWFSRINHKLCRGGDQSLFIIKELFHKSGGFDENYIIYEDTEFIGRLYKISNFAVLPQSVITSARKYEKYGSYKLQYHFGIIHLKNLLGFGPDQLYKYYKKNIAP</sequence>
<reference evidence="8" key="1">
    <citation type="submission" date="2017-04" db="EMBL/GenBank/DDBJ databases">
        <authorList>
            <person name="Varghese N."/>
            <person name="Submissions S."/>
        </authorList>
    </citation>
    <scope>NUCLEOTIDE SEQUENCE [LARGE SCALE GENOMIC DNA]</scope>
    <source>
        <strain evidence="8">DSM 19835</strain>
    </source>
</reference>
<name>A0A1X7JTS0_9FLAO</name>
<evidence type="ECO:0000256" key="3">
    <source>
        <dbReference type="ARBA" id="ARBA00022676"/>
    </source>
</evidence>
<dbReference type="Gene3D" id="3.90.550.10">
    <property type="entry name" value="Spore Coat Polysaccharide Biosynthesis Protein SpsA, Chain A"/>
    <property type="match status" value="1"/>
</dbReference>
<dbReference type="STRING" id="188872.SAMN03080602_02139"/>
<dbReference type="AlphaFoldDB" id="A0A1X7JTS0"/>
<feature type="domain" description="Glycosyltransferase 2-like" evidence="6">
    <location>
        <begin position="10"/>
        <end position="110"/>
    </location>
</feature>
<dbReference type="InterPro" id="IPR029044">
    <property type="entry name" value="Nucleotide-diphossugar_trans"/>
</dbReference>
<protein>
    <submittedName>
        <fullName evidence="7">Transferase 2, rSAM/selenodomain-associated</fullName>
    </submittedName>
</protein>
<dbReference type="SUPFAM" id="SSF53448">
    <property type="entry name" value="Nucleotide-diphospho-sugar transferases"/>
    <property type="match status" value="1"/>
</dbReference>
<dbReference type="InterPro" id="IPR001173">
    <property type="entry name" value="Glyco_trans_2-like"/>
</dbReference>
<dbReference type="InterPro" id="IPR026461">
    <property type="entry name" value="Trfase_2_rSAM/seldom_assoc"/>
</dbReference>
<gene>
    <name evidence="7" type="ORF">SAMN03080602_02139</name>
</gene>